<reference evidence="3" key="1">
    <citation type="submission" date="2021-02" db="EMBL/GenBank/DDBJ databases">
        <authorList>
            <person name="Nowell W R."/>
        </authorList>
    </citation>
    <scope>NUCLEOTIDE SEQUENCE</scope>
</reference>
<dbReference type="CDD" id="cd00009">
    <property type="entry name" value="AAA"/>
    <property type="match status" value="1"/>
</dbReference>
<organism evidence="3 4">
    <name type="scientific">Rotaria magnacalcarata</name>
    <dbReference type="NCBI Taxonomy" id="392030"/>
    <lineage>
        <taxon>Eukaryota</taxon>
        <taxon>Metazoa</taxon>
        <taxon>Spiralia</taxon>
        <taxon>Gnathifera</taxon>
        <taxon>Rotifera</taxon>
        <taxon>Eurotatoria</taxon>
        <taxon>Bdelloidea</taxon>
        <taxon>Philodinida</taxon>
        <taxon>Philodinidae</taxon>
        <taxon>Rotaria</taxon>
    </lineage>
</organism>
<gene>
    <name evidence="3" type="ORF">UXM345_LOCUS18346</name>
    <name evidence="2" type="ORF">XDN619_LOCUS20101</name>
</gene>
<evidence type="ECO:0000313" key="2">
    <source>
        <dbReference type="EMBL" id="CAF2107634.1"/>
    </source>
</evidence>
<evidence type="ECO:0000259" key="1">
    <source>
        <dbReference type="SMART" id="SM00382"/>
    </source>
</evidence>
<protein>
    <recommendedName>
        <fullName evidence="1">AAA+ ATPase domain-containing protein</fullName>
    </recommendedName>
</protein>
<comment type="caution">
    <text evidence="3">The sequence shown here is derived from an EMBL/GenBank/DDBJ whole genome shotgun (WGS) entry which is preliminary data.</text>
</comment>
<dbReference type="Pfam" id="PF13635">
    <property type="entry name" value="DUF4143"/>
    <property type="match status" value="1"/>
</dbReference>
<dbReference type="InterPro" id="IPR041682">
    <property type="entry name" value="AAA_14"/>
</dbReference>
<dbReference type="SMART" id="SM00382">
    <property type="entry name" value="AAA"/>
    <property type="match status" value="1"/>
</dbReference>
<dbReference type="Pfam" id="PF13173">
    <property type="entry name" value="AAA_14"/>
    <property type="match status" value="1"/>
</dbReference>
<proteinExistence type="predicted"/>
<name>A0A819RBM7_9BILA</name>
<evidence type="ECO:0000313" key="3">
    <source>
        <dbReference type="EMBL" id="CAF4036766.1"/>
    </source>
</evidence>
<dbReference type="InterPro" id="IPR025420">
    <property type="entry name" value="DUF4143"/>
</dbReference>
<sequence length="389" mass="44357">MLQRVLHNNIAKLLTQFPAVAILGPRQVGKTTLAKQLATTSKKETIYIDLERQKDRVLLQDLDTFFTENKNKCVIIDEVQTMPEVFTALRPAIDEHRKNGRFILLGSASPMLVKGVSESLAGRISYTHLTPFMYNELPAKITMDKHWFKGGFPNSILAKNDATGTQWLNDFIETYIQRDMSFIFNTEINTRILRYLWAMIANNQGSIWNAENYARAIGVSAPTINKYLDFIEGAYLVRRLHPFFVNVNKRLVKSPKIYIRDSGLLHQLCDIANMAALKKNSLIGASWEGYCIEEICKKLPKDVHAFYYRTQAGTECDLVLVKGITVISCIEIKNSSSPILTKGFYESIKDLKPIKSYVITPNSHIYKTKEGIEITTLLDFLTKHTIYYP</sequence>
<dbReference type="PANTHER" id="PTHR43566">
    <property type="entry name" value="CONSERVED PROTEIN"/>
    <property type="match status" value="1"/>
</dbReference>
<dbReference type="InterPro" id="IPR003593">
    <property type="entry name" value="AAA+_ATPase"/>
</dbReference>
<dbReference type="Proteomes" id="UP000663842">
    <property type="component" value="Unassembled WGS sequence"/>
</dbReference>
<dbReference type="PANTHER" id="PTHR43566:SF2">
    <property type="entry name" value="DUF4143 DOMAIN-CONTAINING PROTEIN"/>
    <property type="match status" value="1"/>
</dbReference>
<dbReference type="Gene3D" id="3.40.50.300">
    <property type="entry name" value="P-loop containing nucleotide triphosphate hydrolases"/>
    <property type="match status" value="2"/>
</dbReference>
<evidence type="ECO:0000313" key="4">
    <source>
        <dbReference type="Proteomes" id="UP000663842"/>
    </source>
</evidence>
<feature type="domain" description="AAA+ ATPase" evidence="1">
    <location>
        <begin position="16"/>
        <end position="108"/>
    </location>
</feature>
<accession>A0A819RBM7</accession>
<dbReference type="InterPro" id="IPR027417">
    <property type="entry name" value="P-loop_NTPase"/>
</dbReference>
<dbReference type="AlphaFoldDB" id="A0A819RBM7"/>
<dbReference type="SUPFAM" id="SSF52540">
    <property type="entry name" value="P-loop containing nucleoside triphosphate hydrolases"/>
    <property type="match status" value="1"/>
</dbReference>
<dbReference type="EMBL" id="CAJOBF010002477">
    <property type="protein sequence ID" value="CAF4036766.1"/>
    <property type="molecule type" value="Genomic_DNA"/>
</dbReference>
<dbReference type="Proteomes" id="UP000663887">
    <property type="component" value="Unassembled WGS sequence"/>
</dbReference>
<dbReference type="EMBL" id="CAJNRG010008834">
    <property type="protein sequence ID" value="CAF2107634.1"/>
    <property type="molecule type" value="Genomic_DNA"/>
</dbReference>